<organism evidence="2 3">
    <name type="scientific">Mycena albidolilacea</name>
    <dbReference type="NCBI Taxonomy" id="1033008"/>
    <lineage>
        <taxon>Eukaryota</taxon>
        <taxon>Fungi</taxon>
        <taxon>Dikarya</taxon>
        <taxon>Basidiomycota</taxon>
        <taxon>Agaricomycotina</taxon>
        <taxon>Agaricomycetes</taxon>
        <taxon>Agaricomycetidae</taxon>
        <taxon>Agaricales</taxon>
        <taxon>Marasmiineae</taxon>
        <taxon>Mycenaceae</taxon>
        <taxon>Mycena</taxon>
    </lineage>
</organism>
<comment type="caution">
    <text evidence="2">The sequence shown here is derived from an EMBL/GenBank/DDBJ whole genome shotgun (WGS) entry which is preliminary data.</text>
</comment>
<reference evidence="2" key="1">
    <citation type="submission" date="2023-03" db="EMBL/GenBank/DDBJ databases">
        <title>Massive genome expansion in bonnet fungi (Mycena s.s.) driven by repeated elements and novel gene families across ecological guilds.</title>
        <authorList>
            <consortium name="Lawrence Berkeley National Laboratory"/>
            <person name="Harder C.B."/>
            <person name="Miyauchi S."/>
            <person name="Viragh M."/>
            <person name="Kuo A."/>
            <person name="Thoen E."/>
            <person name="Andreopoulos B."/>
            <person name="Lu D."/>
            <person name="Skrede I."/>
            <person name="Drula E."/>
            <person name="Henrissat B."/>
            <person name="Morin E."/>
            <person name="Kohler A."/>
            <person name="Barry K."/>
            <person name="LaButti K."/>
            <person name="Morin E."/>
            <person name="Salamov A."/>
            <person name="Lipzen A."/>
            <person name="Mereny Z."/>
            <person name="Hegedus B."/>
            <person name="Baldrian P."/>
            <person name="Stursova M."/>
            <person name="Weitz H."/>
            <person name="Taylor A."/>
            <person name="Grigoriev I.V."/>
            <person name="Nagy L.G."/>
            <person name="Martin F."/>
            <person name="Kauserud H."/>
        </authorList>
    </citation>
    <scope>NUCLEOTIDE SEQUENCE</scope>
    <source>
        <strain evidence="2">CBHHK002</strain>
    </source>
</reference>
<feature type="region of interest" description="Disordered" evidence="1">
    <location>
        <begin position="65"/>
        <end position="84"/>
    </location>
</feature>
<feature type="region of interest" description="Disordered" evidence="1">
    <location>
        <begin position="379"/>
        <end position="428"/>
    </location>
</feature>
<accession>A0AAD7AK80</accession>
<name>A0AAD7AK80_9AGAR</name>
<gene>
    <name evidence="2" type="ORF">DFH08DRAFT_951539</name>
</gene>
<feature type="compositionally biased region" description="Low complexity" evidence="1">
    <location>
        <begin position="405"/>
        <end position="422"/>
    </location>
</feature>
<keyword evidence="3" id="KW-1185">Reference proteome</keyword>
<proteinExistence type="predicted"/>
<evidence type="ECO:0000313" key="3">
    <source>
        <dbReference type="Proteomes" id="UP001218218"/>
    </source>
</evidence>
<feature type="region of interest" description="Disordered" evidence="1">
    <location>
        <begin position="133"/>
        <end position="152"/>
    </location>
</feature>
<sequence length="526" mass="57251">MPAYEILHSGQYWQGLRRRSKEAKAARTAREAGQEAQVASFAPTLCSGSHVFTFVPGRSQPCTSPQQWSGKLLPISGPSSTGAEEEKRVARFAAEWKAHRHTEEQTCALRAKKLQQSHRYGYHLPLGDNVDGDPTANPPIISANPNAKEKERRDTLQKQLHAKLSNYFRNRMKGKKVHTATIKGILGTMQTMSGPGARPQHKPPVAMYSKLHYATRMKPGFDTLWAAAKDNLPPGARVAMSQDYLRSCWAKETDDFEAEVEKQGEEMHQIALEEWKASRKVPEGSTEEYHNAMETLNEVGIPMADALAERLGSHVVILVVGPVGSEKGEVCLRTVFSNTSNLQTSRTWAQFDRKGFTAMENSITCYGHAAFSKEQCQARAWPPPEATDIPSLDGLLPIDQPQAPPTSAAPTSAPPTVANASSVPPPPPGALPAPVSALLSTLSAPVPMPAPTPVLALAPILVPAASAPAPASDGIDRSEWSESLVEAHAYLSGKNWGPRWTALLDALVKHEWSFHHPEEDGKLPKL</sequence>
<dbReference type="AlphaFoldDB" id="A0AAD7AK80"/>
<dbReference type="EMBL" id="JARIHO010000005">
    <property type="protein sequence ID" value="KAJ7360903.1"/>
    <property type="molecule type" value="Genomic_DNA"/>
</dbReference>
<protein>
    <submittedName>
        <fullName evidence="2">Uncharacterized protein</fullName>
    </submittedName>
</protein>
<dbReference type="Proteomes" id="UP001218218">
    <property type="component" value="Unassembled WGS sequence"/>
</dbReference>
<evidence type="ECO:0000256" key="1">
    <source>
        <dbReference type="SAM" id="MobiDB-lite"/>
    </source>
</evidence>
<evidence type="ECO:0000313" key="2">
    <source>
        <dbReference type="EMBL" id="KAJ7360903.1"/>
    </source>
</evidence>